<dbReference type="eggNOG" id="ENOG502S1HN">
    <property type="taxonomic scope" value="Eukaryota"/>
</dbReference>
<evidence type="ECO:0000256" key="1">
    <source>
        <dbReference type="SAM" id="MobiDB-lite"/>
    </source>
</evidence>
<keyword evidence="3" id="KW-1185">Reference proteome</keyword>
<evidence type="ECO:0000313" key="3">
    <source>
        <dbReference type="Proteomes" id="UP000019132"/>
    </source>
</evidence>
<reference evidence="3" key="2">
    <citation type="submission" date="2010-04" db="EMBL/GenBank/DDBJ databases">
        <authorList>
            <person name="Buell R."/>
            <person name="Hamilton J."/>
            <person name="Hostetler J."/>
        </authorList>
    </citation>
    <scope>NUCLEOTIDE SEQUENCE [LARGE SCALE GENOMIC DNA]</scope>
    <source>
        <strain evidence="3">DAOM:BR144</strain>
    </source>
</reference>
<proteinExistence type="predicted"/>
<dbReference type="AlphaFoldDB" id="K3X906"/>
<name>K3X906_GLOUD</name>
<feature type="region of interest" description="Disordered" evidence="1">
    <location>
        <begin position="1"/>
        <end position="20"/>
    </location>
</feature>
<reference evidence="2" key="3">
    <citation type="submission" date="2015-02" db="UniProtKB">
        <authorList>
            <consortium name="EnsemblProtists"/>
        </authorList>
    </citation>
    <scope>IDENTIFICATION</scope>
    <source>
        <strain evidence="2">DAOM BR144</strain>
    </source>
</reference>
<evidence type="ECO:0000313" key="2">
    <source>
        <dbReference type="EnsemblProtists" id="PYU1_T013705"/>
    </source>
</evidence>
<dbReference type="EMBL" id="GL376586">
    <property type="status" value="NOT_ANNOTATED_CDS"/>
    <property type="molecule type" value="Genomic_DNA"/>
</dbReference>
<reference evidence="3" key="1">
    <citation type="journal article" date="2010" name="Genome Biol.">
        <title>Genome sequence of the necrotrophic plant pathogen Pythium ultimum reveals original pathogenicity mechanisms and effector repertoire.</title>
        <authorList>
            <person name="Levesque C.A."/>
            <person name="Brouwer H."/>
            <person name="Cano L."/>
            <person name="Hamilton J.P."/>
            <person name="Holt C."/>
            <person name="Huitema E."/>
            <person name="Raffaele S."/>
            <person name="Robideau G.P."/>
            <person name="Thines M."/>
            <person name="Win J."/>
            <person name="Zerillo M.M."/>
            <person name="Beakes G.W."/>
            <person name="Boore J.L."/>
            <person name="Busam D."/>
            <person name="Dumas B."/>
            <person name="Ferriera S."/>
            <person name="Fuerstenberg S.I."/>
            <person name="Gachon C.M."/>
            <person name="Gaulin E."/>
            <person name="Govers F."/>
            <person name="Grenville-Briggs L."/>
            <person name="Horner N."/>
            <person name="Hostetler J."/>
            <person name="Jiang R.H."/>
            <person name="Johnson J."/>
            <person name="Krajaejun T."/>
            <person name="Lin H."/>
            <person name="Meijer H.J."/>
            <person name="Moore B."/>
            <person name="Morris P."/>
            <person name="Phuntmart V."/>
            <person name="Puiu D."/>
            <person name="Shetty J."/>
            <person name="Stajich J.E."/>
            <person name="Tripathy S."/>
            <person name="Wawra S."/>
            <person name="van West P."/>
            <person name="Whitty B.R."/>
            <person name="Coutinho P.M."/>
            <person name="Henrissat B."/>
            <person name="Martin F."/>
            <person name="Thomas P.D."/>
            <person name="Tyler B.M."/>
            <person name="De Vries R.P."/>
            <person name="Kamoun S."/>
            <person name="Yandell M."/>
            <person name="Tisserat N."/>
            <person name="Buell C.R."/>
        </authorList>
    </citation>
    <scope>NUCLEOTIDE SEQUENCE</scope>
    <source>
        <strain evidence="3">DAOM:BR144</strain>
    </source>
</reference>
<dbReference type="HOGENOM" id="CLU_985101_0_0_1"/>
<feature type="compositionally biased region" description="Polar residues" evidence="1">
    <location>
        <begin position="10"/>
        <end position="20"/>
    </location>
</feature>
<accession>K3X906</accession>
<dbReference type="VEuPathDB" id="FungiDB:PYU1_G013676"/>
<organism evidence="2 3">
    <name type="scientific">Globisporangium ultimum (strain ATCC 200006 / CBS 805.95 / DAOM BR144)</name>
    <name type="common">Pythium ultimum</name>
    <dbReference type="NCBI Taxonomy" id="431595"/>
    <lineage>
        <taxon>Eukaryota</taxon>
        <taxon>Sar</taxon>
        <taxon>Stramenopiles</taxon>
        <taxon>Oomycota</taxon>
        <taxon>Peronosporomycetes</taxon>
        <taxon>Pythiales</taxon>
        <taxon>Pythiaceae</taxon>
        <taxon>Globisporangium</taxon>
    </lineage>
</organism>
<feature type="compositionally biased region" description="Polar residues" evidence="1">
    <location>
        <begin position="31"/>
        <end position="40"/>
    </location>
</feature>
<dbReference type="Proteomes" id="UP000019132">
    <property type="component" value="Unassembled WGS sequence"/>
</dbReference>
<feature type="compositionally biased region" description="Polar residues" evidence="1">
    <location>
        <begin position="138"/>
        <end position="154"/>
    </location>
</feature>
<feature type="region of interest" description="Disordered" evidence="1">
    <location>
        <begin position="31"/>
        <end position="59"/>
    </location>
</feature>
<feature type="region of interest" description="Disordered" evidence="1">
    <location>
        <begin position="134"/>
        <end position="154"/>
    </location>
</feature>
<sequence length="283" mass="31140">MERPAPMKRATSTLSGSSSIADNLSSLRQFFTRSASQPSHHGSDDSKQQPPAAQVAATLSPEDSAAQAFGSCTQVLATVITALFRAINEFACYENPSVGDVAIDATTTRKAKLLYVQLLDNAQKARGEWQGFAEVPHTDTTGGDNNDESNSQSVQVQRESAMDILAKNLVDLSREDTFAVLHELLEVSFKSIRGPLIAAEIYTRHKKRVAMLSLDIPVSLTALLEIRAILNELERENKLCVFRLLALWHAMAVANERHDLSRLIDEKHSVVFSECSELEFLPC</sequence>
<dbReference type="EnsemblProtists" id="PYU1_T013705">
    <property type="protein sequence ID" value="PYU1_T013705"/>
    <property type="gene ID" value="PYU1_G013676"/>
</dbReference>
<dbReference type="InParanoid" id="K3X906"/>
<protein>
    <submittedName>
        <fullName evidence="2">Uncharacterized protein</fullName>
    </submittedName>
</protein>